<name>X0ZK41_9ZZZZ</name>
<organism evidence="1">
    <name type="scientific">marine sediment metagenome</name>
    <dbReference type="NCBI Taxonomy" id="412755"/>
    <lineage>
        <taxon>unclassified sequences</taxon>
        <taxon>metagenomes</taxon>
        <taxon>ecological metagenomes</taxon>
    </lineage>
</organism>
<sequence length="38" mass="4373">DVIVNRWQEYTGKTATLETTGVTYNELIEMKDLPPRSC</sequence>
<dbReference type="EMBL" id="BARS01050463">
    <property type="protein sequence ID" value="GAG48671.1"/>
    <property type="molecule type" value="Genomic_DNA"/>
</dbReference>
<accession>X0ZK41</accession>
<gene>
    <name evidence="1" type="ORF">S01H1_75329</name>
</gene>
<reference evidence="1" key="1">
    <citation type="journal article" date="2014" name="Front. Microbiol.">
        <title>High frequency of phylogenetically diverse reductive dehalogenase-homologous genes in deep subseafloor sedimentary metagenomes.</title>
        <authorList>
            <person name="Kawai M."/>
            <person name="Futagami T."/>
            <person name="Toyoda A."/>
            <person name="Takaki Y."/>
            <person name="Nishi S."/>
            <person name="Hori S."/>
            <person name="Arai W."/>
            <person name="Tsubouchi T."/>
            <person name="Morono Y."/>
            <person name="Uchiyama I."/>
            <person name="Ito T."/>
            <person name="Fujiyama A."/>
            <person name="Inagaki F."/>
            <person name="Takami H."/>
        </authorList>
    </citation>
    <scope>NUCLEOTIDE SEQUENCE</scope>
    <source>
        <strain evidence="1">Expedition CK06-06</strain>
    </source>
</reference>
<dbReference type="AlphaFoldDB" id="X0ZK41"/>
<feature type="non-terminal residue" evidence="1">
    <location>
        <position position="1"/>
    </location>
</feature>
<comment type="caution">
    <text evidence="1">The sequence shown here is derived from an EMBL/GenBank/DDBJ whole genome shotgun (WGS) entry which is preliminary data.</text>
</comment>
<proteinExistence type="predicted"/>
<evidence type="ECO:0000313" key="1">
    <source>
        <dbReference type="EMBL" id="GAG48671.1"/>
    </source>
</evidence>
<protein>
    <submittedName>
        <fullName evidence="1">Uncharacterized protein</fullName>
    </submittedName>
</protein>